<protein>
    <submittedName>
        <fullName evidence="1">ORF37</fullName>
    </submittedName>
</protein>
<reference evidence="1" key="2">
    <citation type="submission" date="2023-01" db="EMBL/GenBank/DDBJ databases">
        <authorList>
            <person name="Rosani U."/>
            <person name="Delmont T.O."/>
            <person name="Gaia M."/>
            <person name="Krupovic M."/>
        </authorList>
    </citation>
    <scope>NUCLEOTIDE SEQUENCE</scope>
    <source>
        <strain evidence="1">MalacoHV4/Med/2018 155</strain>
    </source>
</reference>
<dbReference type="EMBL" id="BK063075">
    <property type="protein sequence ID" value="DBA11651.1"/>
    <property type="molecule type" value="Genomic_DNA"/>
</dbReference>
<sequence length="162" mass="18322">MVFVVTNVTMERYEIKRMNIDYDEHLNKDKVTVSRIPLCNIESMGPDLCCENTHLHVFIEAGSLTVLLFQHDYPHCGISTGVWNLVRAIGIEETSLFELEEHSLQESVTDSDITSMNQTDGDTGSILETGPARCESQCRLTTAVPEKTRRFLMSIKRSSSHQ</sequence>
<name>A0AA48P8Z0_9VIRU</name>
<organism evidence="1">
    <name type="scientific">Malaco herpesvirus 4</name>
    <dbReference type="NCBI Taxonomy" id="3031800"/>
    <lineage>
        <taxon>Viruses</taxon>
        <taxon>Duplodnaviria</taxon>
        <taxon>Heunggongvirae</taxon>
        <taxon>Peploviricota</taxon>
        <taxon>Herviviricetes</taxon>
        <taxon>Herpesvirales</taxon>
        <taxon>Malacoherpesviridae</taxon>
    </lineage>
</organism>
<reference evidence="1" key="1">
    <citation type="journal article" date="2023" name="Front. Mar. Sci.">
        <title>Tracing the invertebrate herpesviruses in the global sequence datasets.</title>
        <authorList>
            <person name="Rosani U."/>
            <person name="Gaia M."/>
            <person name="Delmont T.O."/>
            <person name="Krupovic M."/>
        </authorList>
    </citation>
    <scope>NUCLEOTIDE SEQUENCE</scope>
    <source>
        <strain evidence="1">MalacoHV4/Med/2018 155</strain>
    </source>
</reference>
<evidence type="ECO:0000313" key="1">
    <source>
        <dbReference type="EMBL" id="DBA11651.1"/>
    </source>
</evidence>
<proteinExistence type="predicted"/>
<accession>A0AA48P8Z0</accession>